<organism evidence="11 12">
    <name type="scientific">Lodderomyces beijingensis</name>
    <dbReference type="NCBI Taxonomy" id="1775926"/>
    <lineage>
        <taxon>Eukaryota</taxon>
        <taxon>Fungi</taxon>
        <taxon>Dikarya</taxon>
        <taxon>Ascomycota</taxon>
        <taxon>Saccharomycotina</taxon>
        <taxon>Pichiomycetes</taxon>
        <taxon>Debaryomycetaceae</taxon>
        <taxon>Candida/Lodderomyces clade</taxon>
        <taxon>Lodderomyces</taxon>
    </lineage>
</organism>
<evidence type="ECO:0000256" key="4">
    <source>
        <dbReference type="ARBA" id="ARBA00022728"/>
    </source>
</evidence>
<evidence type="ECO:0000256" key="9">
    <source>
        <dbReference type="SAM" id="MobiDB-lite"/>
    </source>
</evidence>
<name>A0ABP0ZJH4_9ASCO</name>
<dbReference type="Pfam" id="PF01798">
    <property type="entry name" value="Nop"/>
    <property type="match status" value="1"/>
</dbReference>
<dbReference type="PANTHER" id="PTHR13904:SF0">
    <property type="entry name" value="U4_U6 SMALL NUCLEAR RIBONUCLEOPROTEIN PRP31"/>
    <property type="match status" value="1"/>
</dbReference>
<evidence type="ECO:0000256" key="6">
    <source>
        <dbReference type="ARBA" id="ARBA00023187"/>
    </source>
</evidence>
<evidence type="ECO:0000313" key="12">
    <source>
        <dbReference type="Proteomes" id="UP001497383"/>
    </source>
</evidence>
<keyword evidence="5" id="KW-0694">RNA-binding</keyword>
<keyword evidence="6" id="KW-0508">mRNA splicing</keyword>
<reference evidence="11 12" key="1">
    <citation type="submission" date="2024-03" db="EMBL/GenBank/DDBJ databases">
        <authorList>
            <person name="Brejova B."/>
        </authorList>
    </citation>
    <scope>NUCLEOTIDE SEQUENCE [LARGE SCALE GENOMIC DNA]</scope>
    <source>
        <strain evidence="11 12">CBS 14171</strain>
    </source>
</reference>
<gene>
    <name evidence="11" type="ORF">LODBEIA_P25160</name>
</gene>
<dbReference type="InterPro" id="IPR042239">
    <property type="entry name" value="Nop_C"/>
</dbReference>
<dbReference type="EMBL" id="OZ022407">
    <property type="protein sequence ID" value="CAK9438292.1"/>
    <property type="molecule type" value="Genomic_DNA"/>
</dbReference>
<dbReference type="SMART" id="SM00931">
    <property type="entry name" value="NOSIC"/>
    <property type="match status" value="1"/>
</dbReference>
<feature type="region of interest" description="Disordered" evidence="9">
    <location>
        <begin position="1"/>
        <end position="42"/>
    </location>
</feature>
<dbReference type="InterPro" id="IPR012976">
    <property type="entry name" value="NOSIC"/>
</dbReference>
<feature type="domain" description="Nop" evidence="10">
    <location>
        <begin position="256"/>
        <end position="374"/>
    </location>
</feature>
<dbReference type="Pfam" id="PF09785">
    <property type="entry name" value="Prp31_C"/>
    <property type="match status" value="1"/>
</dbReference>
<dbReference type="RefSeq" id="XP_066829454.1">
    <property type="nucleotide sequence ID" value="XM_066972524.1"/>
</dbReference>
<feature type="compositionally biased region" description="Low complexity" evidence="9">
    <location>
        <begin position="474"/>
        <end position="485"/>
    </location>
</feature>
<keyword evidence="8" id="KW-0687">Ribonucleoprotein</keyword>
<dbReference type="GeneID" id="92207712"/>
<dbReference type="InterPro" id="IPR036070">
    <property type="entry name" value="Nop_dom_sf"/>
</dbReference>
<keyword evidence="12" id="KW-1185">Reference proteome</keyword>
<evidence type="ECO:0000256" key="1">
    <source>
        <dbReference type="ARBA" id="ARBA00004123"/>
    </source>
</evidence>
<evidence type="ECO:0000259" key="10">
    <source>
        <dbReference type="PROSITE" id="PS51358"/>
    </source>
</evidence>
<protein>
    <recommendedName>
        <fullName evidence="10">Nop domain-containing protein</fullName>
    </recommendedName>
</protein>
<accession>A0ABP0ZJH4</accession>
<dbReference type="InterPro" id="IPR027105">
    <property type="entry name" value="Prp31"/>
</dbReference>
<proteinExistence type="inferred from homology"/>
<keyword evidence="3" id="KW-0507">mRNA processing</keyword>
<comment type="similarity">
    <text evidence="2">Belongs to the PRP31 family.</text>
</comment>
<evidence type="ECO:0000313" key="11">
    <source>
        <dbReference type="EMBL" id="CAK9438292.1"/>
    </source>
</evidence>
<feature type="compositionally biased region" description="Acidic residues" evidence="9">
    <location>
        <begin position="14"/>
        <end position="38"/>
    </location>
</feature>
<dbReference type="Proteomes" id="UP001497383">
    <property type="component" value="Chromosome 3"/>
</dbReference>
<dbReference type="InterPro" id="IPR019175">
    <property type="entry name" value="Prp31_C"/>
</dbReference>
<keyword evidence="7" id="KW-0539">Nucleus</keyword>
<evidence type="ECO:0000256" key="8">
    <source>
        <dbReference type="ARBA" id="ARBA00023274"/>
    </source>
</evidence>
<dbReference type="PROSITE" id="PS51358">
    <property type="entry name" value="NOP"/>
    <property type="match status" value="1"/>
</dbReference>
<comment type="subcellular location">
    <subcellularLocation>
        <location evidence="1">Nucleus</location>
    </subcellularLocation>
</comment>
<evidence type="ECO:0000256" key="2">
    <source>
        <dbReference type="ARBA" id="ARBA00005572"/>
    </source>
</evidence>
<sequence>MADYEKELLADLQSSDEEGEEETNEVEEAQVGVDDEGVEANTSRRTFQEKLTDLIVSSSTTSSPFQTILQHPNIESVTELRSLSKIFPLIPELRGKLNEYSNDQENDFLQLLSEINDNSQGNFQSDEYRFIVAINELSTLINDEIQAYSMLLKVQYRLVFPELESIIVNNIDYARIVLIIKQDLTGIQKYEQDLKKLVTNDKVLVLIMSALQQSKDHFTLSEKDMAKLISCASFILELDEILHQLSKFISHKLAKFAPNVSAIVGPITTSQLLIACGSLQQLALTPSCNIASLGVRDLSSNNKTASRNVRQTGYVYHSDMVKFLPPEIQRSAMRIVSGKLILAARMDLAKSDLEGKIGTKLKKEIEVKIDKLLAPPEQTPNKALPAPVEIKSKKRGGRRLRKMKERFQMSELRKAQNKLEFGKQEETITDDYGEDIGLGMSRSGGGNGRLGQIQVNKNTSARMSKSMIERLQKSKQQQQQQQQQKQKQKEQGLANSVYEEDFDNIILGRAVPQSDESKPEPRRSRWLTGSMKRNIDVVLDGDRAGAADKKMKIEE</sequence>
<feature type="compositionally biased region" description="Polar residues" evidence="9">
    <location>
        <begin position="453"/>
        <end position="463"/>
    </location>
</feature>
<evidence type="ECO:0000256" key="7">
    <source>
        <dbReference type="ARBA" id="ARBA00023242"/>
    </source>
</evidence>
<dbReference type="InterPro" id="IPR002687">
    <property type="entry name" value="Nop_dom"/>
</dbReference>
<feature type="region of interest" description="Disordered" evidence="9">
    <location>
        <begin position="432"/>
        <end position="532"/>
    </location>
</feature>
<dbReference type="Gene3D" id="1.10.246.90">
    <property type="entry name" value="Nop domain"/>
    <property type="match status" value="1"/>
</dbReference>
<evidence type="ECO:0000256" key="5">
    <source>
        <dbReference type="ARBA" id="ARBA00022884"/>
    </source>
</evidence>
<dbReference type="SUPFAM" id="SSF89124">
    <property type="entry name" value="Nop domain"/>
    <property type="match status" value="1"/>
</dbReference>
<keyword evidence="4" id="KW-0747">Spliceosome</keyword>
<evidence type="ECO:0000256" key="3">
    <source>
        <dbReference type="ARBA" id="ARBA00022664"/>
    </source>
</evidence>
<dbReference type="Gene3D" id="1.10.287.4070">
    <property type="match status" value="1"/>
</dbReference>
<dbReference type="PANTHER" id="PTHR13904">
    <property type="entry name" value="PRE-MRNA SPLICING FACTOR PRP31"/>
    <property type="match status" value="1"/>
</dbReference>